<dbReference type="PANTHER" id="PTHR44846">
    <property type="entry name" value="MANNOSYL-D-GLYCERATE TRANSPORT/METABOLISM SYSTEM REPRESSOR MNGR-RELATED"/>
    <property type="match status" value="1"/>
</dbReference>
<keyword evidence="2" id="KW-0238">DNA-binding</keyword>
<dbReference type="PRINTS" id="PR00035">
    <property type="entry name" value="HTHGNTR"/>
</dbReference>
<dbReference type="SMART" id="SM00345">
    <property type="entry name" value="HTH_GNTR"/>
    <property type="match status" value="1"/>
</dbReference>
<dbReference type="SUPFAM" id="SSF46785">
    <property type="entry name" value="Winged helix' DNA-binding domain"/>
    <property type="match status" value="1"/>
</dbReference>
<keyword evidence="3" id="KW-0804">Transcription</keyword>
<dbReference type="SMART" id="SM00866">
    <property type="entry name" value="UTRA"/>
    <property type="match status" value="1"/>
</dbReference>
<gene>
    <name evidence="5" type="ORF">SAMN05421731_105273</name>
</gene>
<sequence>MTDQASKSNSQLPLYDQIKEQLLLQIHSGKYPPLSQLPSEHELSEQFKVSRITVRQALHKLSQEGVVFKVHGKGTFVSKPKAYQNISQLQGFAEAMAHSGHHIVNEVLSVKFIAAPLQVAAKLKISVNSEVTEIKRVRLLNNEPVSYELTYLPEHIGKKLFEQQVDLRITDIFKSLEEDLQIPLGYADLNIDAITADDELAQLLSIDLHTPILRVERLTHDAQHNPLDYEYLYFSGESFQYQLRIYR</sequence>
<evidence type="ECO:0000313" key="5">
    <source>
        <dbReference type="EMBL" id="SNX45718.1"/>
    </source>
</evidence>
<dbReference type="GO" id="GO:0003700">
    <property type="term" value="F:DNA-binding transcription factor activity"/>
    <property type="evidence" value="ECO:0007669"/>
    <property type="project" value="InterPro"/>
</dbReference>
<dbReference type="InterPro" id="IPR000524">
    <property type="entry name" value="Tscrpt_reg_HTH_GntR"/>
</dbReference>
<keyword evidence="1" id="KW-0805">Transcription regulation</keyword>
<dbReference type="InterPro" id="IPR036388">
    <property type="entry name" value="WH-like_DNA-bd_sf"/>
</dbReference>
<dbReference type="Pfam" id="PF07702">
    <property type="entry name" value="UTRA"/>
    <property type="match status" value="1"/>
</dbReference>
<dbReference type="InterPro" id="IPR028978">
    <property type="entry name" value="Chorismate_lyase_/UTRA_dom_sf"/>
</dbReference>
<dbReference type="InterPro" id="IPR036390">
    <property type="entry name" value="WH_DNA-bd_sf"/>
</dbReference>
<dbReference type="GO" id="GO:0045892">
    <property type="term" value="P:negative regulation of DNA-templated transcription"/>
    <property type="evidence" value="ECO:0007669"/>
    <property type="project" value="TreeGrafter"/>
</dbReference>
<dbReference type="SUPFAM" id="SSF64288">
    <property type="entry name" value="Chorismate lyase-like"/>
    <property type="match status" value="1"/>
</dbReference>
<dbReference type="Pfam" id="PF00392">
    <property type="entry name" value="GntR"/>
    <property type="match status" value="1"/>
</dbReference>
<dbReference type="InterPro" id="IPR050679">
    <property type="entry name" value="Bact_HTH_transcr_reg"/>
</dbReference>
<evidence type="ECO:0000259" key="4">
    <source>
        <dbReference type="PROSITE" id="PS50949"/>
    </source>
</evidence>
<evidence type="ECO:0000256" key="2">
    <source>
        <dbReference type="ARBA" id="ARBA00023125"/>
    </source>
</evidence>
<dbReference type="Gene3D" id="3.40.1410.10">
    <property type="entry name" value="Chorismate lyase-like"/>
    <property type="match status" value="1"/>
</dbReference>
<keyword evidence="6" id="KW-1185">Reference proteome</keyword>
<dbReference type="Proteomes" id="UP000219042">
    <property type="component" value="Unassembled WGS sequence"/>
</dbReference>
<dbReference type="EMBL" id="OANT01000005">
    <property type="protein sequence ID" value="SNX45718.1"/>
    <property type="molecule type" value="Genomic_DNA"/>
</dbReference>
<dbReference type="FunFam" id="1.10.10.10:FF:000079">
    <property type="entry name" value="GntR family transcriptional regulator"/>
    <property type="match status" value="1"/>
</dbReference>
<evidence type="ECO:0000256" key="3">
    <source>
        <dbReference type="ARBA" id="ARBA00023163"/>
    </source>
</evidence>
<evidence type="ECO:0000313" key="6">
    <source>
        <dbReference type="Proteomes" id="UP000219042"/>
    </source>
</evidence>
<dbReference type="PROSITE" id="PS50949">
    <property type="entry name" value="HTH_GNTR"/>
    <property type="match status" value="1"/>
</dbReference>
<dbReference type="CDD" id="cd07377">
    <property type="entry name" value="WHTH_GntR"/>
    <property type="match status" value="1"/>
</dbReference>
<reference evidence="6" key="1">
    <citation type="submission" date="2016-09" db="EMBL/GenBank/DDBJ databases">
        <authorList>
            <person name="Varghese N."/>
            <person name="Submissions S."/>
        </authorList>
    </citation>
    <scope>NUCLEOTIDE SEQUENCE [LARGE SCALE GENOMIC DNA]</scope>
    <source>
        <strain evidence="6">ANC 4466</strain>
    </source>
</reference>
<accession>A0A240EAG6</accession>
<dbReference type="OrthoDB" id="8584262at2"/>
<proteinExistence type="predicted"/>
<dbReference type="AlphaFoldDB" id="A0A240EAG6"/>
<dbReference type="GO" id="GO:0003677">
    <property type="term" value="F:DNA binding"/>
    <property type="evidence" value="ECO:0007669"/>
    <property type="project" value="UniProtKB-KW"/>
</dbReference>
<dbReference type="InterPro" id="IPR011663">
    <property type="entry name" value="UTRA"/>
</dbReference>
<organism evidence="5 6">
    <name type="scientific">Acinetobacter puyangensis</name>
    <dbReference type="NCBI Taxonomy" id="1096779"/>
    <lineage>
        <taxon>Bacteria</taxon>
        <taxon>Pseudomonadati</taxon>
        <taxon>Pseudomonadota</taxon>
        <taxon>Gammaproteobacteria</taxon>
        <taxon>Moraxellales</taxon>
        <taxon>Moraxellaceae</taxon>
        <taxon>Acinetobacter</taxon>
    </lineage>
</organism>
<dbReference type="Gene3D" id="1.10.10.10">
    <property type="entry name" value="Winged helix-like DNA-binding domain superfamily/Winged helix DNA-binding domain"/>
    <property type="match status" value="1"/>
</dbReference>
<protein>
    <submittedName>
        <fullName evidence="5">GntR family transcriptional regulator</fullName>
    </submittedName>
</protein>
<dbReference type="RefSeq" id="WP_097079475.1">
    <property type="nucleotide sequence ID" value="NZ_BAABHT010000005.1"/>
</dbReference>
<evidence type="ECO:0000256" key="1">
    <source>
        <dbReference type="ARBA" id="ARBA00023015"/>
    </source>
</evidence>
<feature type="domain" description="HTH gntR-type" evidence="4">
    <location>
        <begin position="12"/>
        <end position="80"/>
    </location>
</feature>
<dbReference type="PANTHER" id="PTHR44846:SF1">
    <property type="entry name" value="MANNOSYL-D-GLYCERATE TRANSPORT_METABOLISM SYSTEM REPRESSOR MNGR-RELATED"/>
    <property type="match status" value="1"/>
</dbReference>
<name>A0A240EAG6_9GAMM</name>